<sequence>MNRVEILNSWLNYIAQEDKLKVPVTNRLPILNGYFDHVTIDETVDWATQWIKSGCRGYICTVNVAILMMMASDRRLQKFINKAALVVADGKPIVWASRWLSRPLPERVTGIDLIDALAKQSEQENFSIYLLGAKKAVIETVAARLQAKYPKLKISGVADGYFSPDEAPERVKEIRESGANILLVGMGVPRQEFFLEQYWSDLGVNLGLGVGGSFEVIAGQKKRAPKFMQELGLEWFYRLFQEPRRLWKRYLITNSRFIYCLLAELFAKAFLGNSIAYSNVSFRRAKLAVE</sequence>
<evidence type="ECO:0000256" key="2">
    <source>
        <dbReference type="ARBA" id="ARBA00022679"/>
    </source>
</evidence>
<keyword evidence="1" id="KW-0328">Glycosyltransferase</keyword>
<dbReference type="PANTHER" id="PTHR34136:SF1">
    <property type="entry name" value="UDP-N-ACETYL-D-MANNOSAMINURONIC ACID TRANSFERASE"/>
    <property type="match status" value="1"/>
</dbReference>
<evidence type="ECO:0000256" key="1">
    <source>
        <dbReference type="ARBA" id="ARBA00022676"/>
    </source>
</evidence>
<dbReference type="Proteomes" id="UP001576776">
    <property type="component" value="Unassembled WGS sequence"/>
</dbReference>
<comment type="caution">
    <text evidence="3">The sequence shown here is derived from an EMBL/GenBank/DDBJ whole genome shotgun (WGS) entry which is preliminary data.</text>
</comment>
<name>A0ABV4Y644_9CYAN</name>
<dbReference type="CDD" id="cd06533">
    <property type="entry name" value="Glyco_transf_WecG_TagA"/>
    <property type="match status" value="1"/>
</dbReference>
<reference evidence="3 4" key="1">
    <citation type="submission" date="2024-09" db="EMBL/GenBank/DDBJ databases">
        <title>Floridaenema gen nov. (Aerosakkonemataceae, Aerosakkonematales ord. nov., Cyanobacteria) from benthic tropical and subtropical fresh waters, with the description of four new species.</title>
        <authorList>
            <person name="Moretto J.A."/>
            <person name="Berthold D.E."/>
            <person name="Lefler F.W."/>
            <person name="Huang I.-S."/>
            <person name="Laughinghouse H. IV."/>
        </authorList>
    </citation>
    <scope>NUCLEOTIDE SEQUENCE [LARGE SCALE GENOMIC DNA]</scope>
    <source>
        <strain evidence="3 4">BLCC-F154</strain>
    </source>
</reference>
<dbReference type="NCBIfam" id="TIGR00696">
    <property type="entry name" value="wecG_tagA_cpsF"/>
    <property type="match status" value="1"/>
</dbReference>
<dbReference type="RefSeq" id="WP_413255795.1">
    <property type="nucleotide sequence ID" value="NZ_JBHFNS010000018.1"/>
</dbReference>
<evidence type="ECO:0000313" key="4">
    <source>
        <dbReference type="Proteomes" id="UP001576776"/>
    </source>
</evidence>
<accession>A0ABV4Y644</accession>
<keyword evidence="4" id="KW-1185">Reference proteome</keyword>
<dbReference type="EMBL" id="JBHFNS010000018">
    <property type="protein sequence ID" value="MFB2934269.1"/>
    <property type="molecule type" value="Genomic_DNA"/>
</dbReference>
<gene>
    <name evidence="3" type="ORF">ACE1B6_03240</name>
</gene>
<evidence type="ECO:0000313" key="3">
    <source>
        <dbReference type="EMBL" id="MFB2934269.1"/>
    </source>
</evidence>
<proteinExistence type="predicted"/>
<dbReference type="PANTHER" id="PTHR34136">
    <property type="match status" value="1"/>
</dbReference>
<dbReference type="InterPro" id="IPR004629">
    <property type="entry name" value="WecG_TagA_CpsF"/>
</dbReference>
<protein>
    <submittedName>
        <fullName evidence="3">WecB/TagA/CpsF family glycosyltransferase</fullName>
    </submittedName>
</protein>
<dbReference type="Pfam" id="PF03808">
    <property type="entry name" value="Glyco_tran_WecG"/>
    <property type="match status" value="1"/>
</dbReference>
<organism evidence="3 4">
    <name type="scientific">Floridaenema fluviatile BLCC-F154</name>
    <dbReference type="NCBI Taxonomy" id="3153640"/>
    <lineage>
        <taxon>Bacteria</taxon>
        <taxon>Bacillati</taxon>
        <taxon>Cyanobacteriota</taxon>
        <taxon>Cyanophyceae</taxon>
        <taxon>Oscillatoriophycideae</taxon>
        <taxon>Aerosakkonematales</taxon>
        <taxon>Aerosakkonemataceae</taxon>
        <taxon>Floridanema</taxon>
        <taxon>Floridanema fluviatile</taxon>
    </lineage>
</organism>
<keyword evidence="2" id="KW-0808">Transferase</keyword>